<dbReference type="AlphaFoldDB" id="A0A653D5U8"/>
<organism evidence="1 2">
    <name type="scientific">Callosobruchus maculatus</name>
    <name type="common">Southern cowpea weevil</name>
    <name type="synonym">Pulse bruchid</name>
    <dbReference type="NCBI Taxonomy" id="64391"/>
    <lineage>
        <taxon>Eukaryota</taxon>
        <taxon>Metazoa</taxon>
        <taxon>Ecdysozoa</taxon>
        <taxon>Arthropoda</taxon>
        <taxon>Hexapoda</taxon>
        <taxon>Insecta</taxon>
        <taxon>Pterygota</taxon>
        <taxon>Neoptera</taxon>
        <taxon>Endopterygota</taxon>
        <taxon>Coleoptera</taxon>
        <taxon>Polyphaga</taxon>
        <taxon>Cucujiformia</taxon>
        <taxon>Chrysomeloidea</taxon>
        <taxon>Chrysomelidae</taxon>
        <taxon>Bruchinae</taxon>
        <taxon>Bruchini</taxon>
        <taxon>Callosobruchus</taxon>
    </lineage>
</organism>
<evidence type="ECO:0000313" key="2">
    <source>
        <dbReference type="Proteomes" id="UP000410492"/>
    </source>
</evidence>
<keyword evidence="2" id="KW-1185">Reference proteome</keyword>
<reference evidence="1 2" key="1">
    <citation type="submission" date="2019-01" db="EMBL/GenBank/DDBJ databases">
        <authorList>
            <person name="Sayadi A."/>
        </authorList>
    </citation>
    <scope>NUCLEOTIDE SEQUENCE [LARGE SCALE GENOMIC DNA]</scope>
</reference>
<sequence>MWYNQEGLECGCTAGGGVVEGSQIQTTRFQG</sequence>
<accession>A0A653D5U8</accession>
<dbReference type="Proteomes" id="UP000410492">
    <property type="component" value="Unassembled WGS sequence"/>
</dbReference>
<feature type="non-terminal residue" evidence="1">
    <location>
        <position position="31"/>
    </location>
</feature>
<proteinExistence type="predicted"/>
<name>A0A653D5U8_CALMS</name>
<dbReference type="EMBL" id="CAACVG010010254">
    <property type="protein sequence ID" value="VEN55343.1"/>
    <property type="molecule type" value="Genomic_DNA"/>
</dbReference>
<evidence type="ECO:0000313" key="1">
    <source>
        <dbReference type="EMBL" id="VEN55343.1"/>
    </source>
</evidence>
<protein>
    <submittedName>
        <fullName evidence="1">Uncharacterized protein</fullName>
    </submittedName>
</protein>
<gene>
    <name evidence="1" type="ORF">CALMAC_LOCUS14554</name>
</gene>